<dbReference type="PANTHER" id="PTHR42767">
    <property type="entry name" value="ENDO-BETA-1,6-GALACTANASE"/>
    <property type="match status" value="1"/>
</dbReference>
<dbReference type="Proteomes" id="UP000824145">
    <property type="component" value="Unassembled WGS sequence"/>
</dbReference>
<feature type="signal peptide" evidence="1">
    <location>
        <begin position="1"/>
        <end position="18"/>
    </location>
</feature>
<evidence type="ECO:0008006" key="6">
    <source>
        <dbReference type="Google" id="ProtNLM"/>
    </source>
</evidence>
<evidence type="ECO:0000256" key="1">
    <source>
        <dbReference type="SAM" id="SignalP"/>
    </source>
</evidence>
<dbReference type="EMBL" id="DVNJ01000015">
    <property type="protein sequence ID" value="HIU62711.1"/>
    <property type="molecule type" value="Genomic_DNA"/>
</dbReference>
<reference evidence="4" key="1">
    <citation type="submission" date="2020-10" db="EMBL/GenBank/DDBJ databases">
        <authorList>
            <person name="Gilroy R."/>
        </authorList>
    </citation>
    <scope>NUCLEOTIDE SEQUENCE</scope>
    <source>
        <strain evidence="4">9366</strain>
    </source>
</reference>
<dbReference type="InterPro" id="IPR033452">
    <property type="entry name" value="GH30_C"/>
</dbReference>
<dbReference type="Pfam" id="PF14587">
    <property type="entry name" value="Glyco_hydr_30_2"/>
    <property type="match status" value="1"/>
</dbReference>
<evidence type="ECO:0000259" key="2">
    <source>
        <dbReference type="Pfam" id="PF14587"/>
    </source>
</evidence>
<gene>
    <name evidence="4" type="ORF">IAB07_02945</name>
</gene>
<protein>
    <recommendedName>
        <fullName evidence="6">Xylanase</fullName>
    </recommendedName>
</protein>
<feature type="domain" description="Endo-beta-1,6-galactanase-like" evidence="2">
    <location>
        <begin position="39"/>
        <end position="398"/>
    </location>
</feature>
<dbReference type="SUPFAM" id="SSF51445">
    <property type="entry name" value="(Trans)glycosidases"/>
    <property type="match status" value="1"/>
</dbReference>
<dbReference type="AlphaFoldDB" id="A0A9D1MLW5"/>
<proteinExistence type="predicted"/>
<feature type="chain" id="PRO_5038359401" description="Xylanase" evidence="1">
    <location>
        <begin position="19"/>
        <end position="517"/>
    </location>
</feature>
<dbReference type="Pfam" id="PF17189">
    <property type="entry name" value="Glyco_hydro_30C"/>
    <property type="match status" value="1"/>
</dbReference>
<sequence>MKKLKLALVFVVCAAVLAAALSGCGKTSELNPGGLDNCLAVNTSERHQTMTGWGASSAWWSQTVPEDSAAAAALAEALYSDSGLGLNIYRYNIGGGSAELGAEEGVNYVQERKAYSLFDSSKYDESKTLEENFADRSKYSVEGDKNAVEFLHTCLDQPGSSIDQVIVFVNSPHYLMTASGVTHGENEYDSNLPEENYKAFAAYVLNCILTLRADGIPVSVVSPINEPQHKWGGDGSTQEGCHYEPAEAAKVVDALYSAIEEFNATQQGLPLEVKISAVESGNYTSYLSKSRAVEYVYELSKYPWFDELYGLSVHAYEEPMSDSARKSYISRIENILGDSEFSVDMTEVCHMEGGVDAGMASGTYVAKIMQKDLSYLNARSWSWWIAASDYDYNDGLVYWDYYSDSSELKYVKRYYAMAQYSKFVEPGDVRVGLEWLNASSSYGSDLCGTAFSRADGTVIVILVNDTSSSFPVNIAGGYTNMTVTVTNENCDLKTEYEGAFRKNLVISPMSVTTIVMR</sequence>
<dbReference type="InterPro" id="IPR039514">
    <property type="entry name" value="6GAL-like"/>
</dbReference>
<dbReference type="InterPro" id="IPR017853">
    <property type="entry name" value="GH"/>
</dbReference>
<evidence type="ECO:0000259" key="3">
    <source>
        <dbReference type="Pfam" id="PF17189"/>
    </source>
</evidence>
<dbReference type="PANTHER" id="PTHR42767:SF1">
    <property type="entry name" value="ENDO-BETA-1,6-GALACTANASE-LIKE DOMAIN-CONTAINING PROTEIN"/>
    <property type="match status" value="1"/>
</dbReference>
<dbReference type="Gene3D" id="3.20.20.80">
    <property type="entry name" value="Glycosidases"/>
    <property type="match status" value="1"/>
</dbReference>
<name>A0A9D1MLW5_9FIRM</name>
<organism evidence="4 5">
    <name type="scientific">Candidatus Caccalectryoclostridium excrementigallinarum</name>
    <dbReference type="NCBI Taxonomy" id="2840710"/>
    <lineage>
        <taxon>Bacteria</taxon>
        <taxon>Bacillati</taxon>
        <taxon>Bacillota</taxon>
        <taxon>Clostridia</taxon>
        <taxon>Christensenellales</taxon>
        <taxon>Christensenellaceae</taxon>
        <taxon>Christensenellaceae incertae sedis</taxon>
        <taxon>Candidatus Caccalectryoclostridium</taxon>
    </lineage>
</organism>
<feature type="domain" description="Glycosyl hydrolase family 30 beta sandwich" evidence="3">
    <location>
        <begin position="438"/>
        <end position="485"/>
    </location>
</feature>
<dbReference type="PROSITE" id="PS51257">
    <property type="entry name" value="PROKAR_LIPOPROTEIN"/>
    <property type="match status" value="1"/>
</dbReference>
<comment type="caution">
    <text evidence="4">The sequence shown here is derived from an EMBL/GenBank/DDBJ whole genome shotgun (WGS) entry which is preliminary data.</text>
</comment>
<evidence type="ECO:0000313" key="5">
    <source>
        <dbReference type="Proteomes" id="UP000824145"/>
    </source>
</evidence>
<keyword evidence="1" id="KW-0732">Signal</keyword>
<evidence type="ECO:0000313" key="4">
    <source>
        <dbReference type="EMBL" id="HIU62711.1"/>
    </source>
</evidence>
<reference evidence="4" key="2">
    <citation type="journal article" date="2021" name="PeerJ">
        <title>Extensive microbial diversity within the chicken gut microbiome revealed by metagenomics and culture.</title>
        <authorList>
            <person name="Gilroy R."/>
            <person name="Ravi A."/>
            <person name="Getino M."/>
            <person name="Pursley I."/>
            <person name="Horton D.L."/>
            <person name="Alikhan N.F."/>
            <person name="Baker D."/>
            <person name="Gharbi K."/>
            <person name="Hall N."/>
            <person name="Watson M."/>
            <person name="Adriaenssens E.M."/>
            <person name="Foster-Nyarko E."/>
            <person name="Jarju S."/>
            <person name="Secka A."/>
            <person name="Antonio M."/>
            <person name="Oren A."/>
            <person name="Chaudhuri R.R."/>
            <person name="La Ragione R."/>
            <person name="Hildebrand F."/>
            <person name="Pallen M.J."/>
        </authorList>
    </citation>
    <scope>NUCLEOTIDE SEQUENCE</scope>
    <source>
        <strain evidence="4">9366</strain>
    </source>
</reference>
<dbReference type="GO" id="GO:0004553">
    <property type="term" value="F:hydrolase activity, hydrolyzing O-glycosyl compounds"/>
    <property type="evidence" value="ECO:0007669"/>
    <property type="project" value="InterPro"/>
</dbReference>
<dbReference type="InterPro" id="IPR039743">
    <property type="entry name" value="6GAL/EXGAL"/>
</dbReference>
<accession>A0A9D1MLW5</accession>